<protein>
    <submittedName>
        <fullName evidence="5">Crp/Fnr family transcriptional regulator</fullName>
    </submittedName>
</protein>
<dbReference type="Gene3D" id="2.60.120.10">
    <property type="entry name" value="Jelly Rolls"/>
    <property type="match status" value="1"/>
</dbReference>
<reference evidence="6" key="1">
    <citation type="submission" date="2017-05" db="EMBL/GenBank/DDBJ databases">
        <title>Complete and WGS of Bordetella genogroups.</title>
        <authorList>
            <person name="Spilker T."/>
            <person name="Lipuma J."/>
        </authorList>
    </citation>
    <scope>NUCLEOTIDE SEQUENCE [LARGE SCALE GENOMIC DNA]</scope>
    <source>
        <strain evidence="6">AU16122</strain>
    </source>
</reference>
<dbReference type="InterPro" id="IPR000595">
    <property type="entry name" value="cNMP-bd_dom"/>
</dbReference>
<dbReference type="SUPFAM" id="SSF46785">
    <property type="entry name" value="Winged helix' DNA-binding domain"/>
    <property type="match status" value="1"/>
</dbReference>
<dbReference type="Pfam" id="PF00027">
    <property type="entry name" value="cNMP_binding"/>
    <property type="match status" value="1"/>
</dbReference>
<dbReference type="GO" id="GO:0003700">
    <property type="term" value="F:DNA-binding transcription factor activity"/>
    <property type="evidence" value="ECO:0007669"/>
    <property type="project" value="InterPro"/>
</dbReference>
<dbReference type="EMBL" id="NEVM01000002">
    <property type="protein sequence ID" value="OZI34474.1"/>
    <property type="molecule type" value="Genomic_DNA"/>
</dbReference>
<name>A0A261SAP5_9BORD</name>
<accession>A0A261SAP5</accession>
<dbReference type="InterPro" id="IPR018335">
    <property type="entry name" value="Tscrpt_reg_HTH_Crp-type_CS"/>
</dbReference>
<dbReference type="InterPro" id="IPR050397">
    <property type="entry name" value="Env_Response_Regulators"/>
</dbReference>
<dbReference type="RefSeq" id="WP_094853466.1">
    <property type="nucleotide sequence ID" value="NZ_NEVM01000002.1"/>
</dbReference>
<gene>
    <name evidence="5" type="ORF">CAL29_13260</name>
</gene>
<dbReference type="OrthoDB" id="8565101at2"/>
<dbReference type="PANTHER" id="PTHR24567">
    <property type="entry name" value="CRP FAMILY TRANSCRIPTIONAL REGULATORY PROTEIN"/>
    <property type="match status" value="1"/>
</dbReference>
<dbReference type="GO" id="GO:0003677">
    <property type="term" value="F:DNA binding"/>
    <property type="evidence" value="ECO:0007669"/>
    <property type="project" value="UniProtKB-KW"/>
</dbReference>
<comment type="caution">
    <text evidence="5">The sequence shown here is derived from an EMBL/GenBank/DDBJ whole genome shotgun (WGS) entry which is preliminary data.</text>
</comment>
<dbReference type="PRINTS" id="PR00034">
    <property type="entry name" value="HTHCRP"/>
</dbReference>
<dbReference type="PANTHER" id="PTHR24567:SF75">
    <property type="entry name" value="FUMARATE AND NITRATE REDUCTION REGULATORY PROTEIN"/>
    <property type="match status" value="1"/>
</dbReference>
<evidence type="ECO:0000256" key="1">
    <source>
        <dbReference type="ARBA" id="ARBA00023015"/>
    </source>
</evidence>
<dbReference type="SMART" id="SM00100">
    <property type="entry name" value="cNMP"/>
    <property type="match status" value="1"/>
</dbReference>
<evidence type="ECO:0000256" key="2">
    <source>
        <dbReference type="ARBA" id="ARBA00023125"/>
    </source>
</evidence>
<dbReference type="SMART" id="SM00419">
    <property type="entry name" value="HTH_CRP"/>
    <property type="match status" value="1"/>
</dbReference>
<dbReference type="SUPFAM" id="SSF51206">
    <property type="entry name" value="cAMP-binding domain-like"/>
    <property type="match status" value="1"/>
</dbReference>
<keyword evidence="6" id="KW-1185">Reference proteome</keyword>
<keyword evidence="2" id="KW-0238">DNA-binding</keyword>
<dbReference type="Proteomes" id="UP000216020">
    <property type="component" value="Unassembled WGS sequence"/>
</dbReference>
<dbReference type="InterPro" id="IPR036388">
    <property type="entry name" value="WH-like_DNA-bd_sf"/>
</dbReference>
<dbReference type="PROSITE" id="PS00042">
    <property type="entry name" value="HTH_CRP_1"/>
    <property type="match status" value="1"/>
</dbReference>
<proteinExistence type="predicted"/>
<dbReference type="InterPro" id="IPR012318">
    <property type="entry name" value="HTH_CRP"/>
</dbReference>
<keyword evidence="1" id="KW-0805">Transcription regulation</keyword>
<dbReference type="GO" id="GO:0005829">
    <property type="term" value="C:cytosol"/>
    <property type="evidence" value="ECO:0007669"/>
    <property type="project" value="TreeGrafter"/>
</dbReference>
<dbReference type="CDD" id="cd00092">
    <property type="entry name" value="HTH_CRP"/>
    <property type="match status" value="1"/>
</dbReference>
<sequence>MTERGPAATDYRPSIKAVPFMKGAAGEAIQLLSSAEQEALIKVSRLIRLPKYTELYTKGSEARYIYNIVSGVAETYHSMSNGSKRVTAFLFPHDLVGLAENGAYVSNAQSLTPLVAYQIPVNALRDALVRDPKLDFGLLSKLCHDLRRSQYHTLTVSLNEAAARVSSFLLWIKEAYPEGMSDGNELTLPMARHHIADYLGLSTESVSRALLALEQAGAIARKSPRSVVLADIPALAGIAVQGA</sequence>
<evidence type="ECO:0000313" key="6">
    <source>
        <dbReference type="Proteomes" id="UP000216020"/>
    </source>
</evidence>
<dbReference type="InterPro" id="IPR014710">
    <property type="entry name" value="RmlC-like_jellyroll"/>
</dbReference>
<dbReference type="InterPro" id="IPR018490">
    <property type="entry name" value="cNMP-bd_dom_sf"/>
</dbReference>
<dbReference type="Gene3D" id="1.10.10.10">
    <property type="entry name" value="Winged helix-like DNA-binding domain superfamily/Winged helix DNA-binding domain"/>
    <property type="match status" value="1"/>
</dbReference>
<evidence type="ECO:0000313" key="5">
    <source>
        <dbReference type="EMBL" id="OZI34474.1"/>
    </source>
</evidence>
<organism evidence="5 6">
    <name type="scientific">Bordetella genomosp. 10</name>
    <dbReference type="NCBI Taxonomy" id="1416804"/>
    <lineage>
        <taxon>Bacteria</taxon>
        <taxon>Pseudomonadati</taxon>
        <taxon>Pseudomonadota</taxon>
        <taxon>Betaproteobacteria</taxon>
        <taxon>Burkholderiales</taxon>
        <taxon>Alcaligenaceae</taxon>
        <taxon>Bordetella</taxon>
    </lineage>
</organism>
<keyword evidence="3" id="KW-0804">Transcription</keyword>
<dbReference type="PROSITE" id="PS51063">
    <property type="entry name" value="HTH_CRP_2"/>
    <property type="match status" value="1"/>
</dbReference>
<evidence type="ECO:0000256" key="3">
    <source>
        <dbReference type="ARBA" id="ARBA00023163"/>
    </source>
</evidence>
<dbReference type="Pfam" id="PF13545">
    <property type="entry name" value="HTH_Crp_2"/>
    <property type="match status" value="1"/>
</dbReference>
<dbReference type="CDD" id="cd00038">
    <property type="entry name" value="CAP_ED"/>
    <property type="match status" value="1"/>
</dbReference>
<dbReference type="AlphaFoldDB" id="A0A261SAP5"/>
<evidence type="ECO:0000259" key="4">
    <source>
        <dbReference type="PROSITE" id="PS51063"/>
    </source>
</evidence>
<feature type="domain" description="HTH crp-type" evidence="4">
    <location>
        <begin position="159"/>
        <end position="233"/>
    </location>
</feature>
<dbReference type="InterPro" id="IPR036390">
    <property type="entry name" value="WH_DNA-bd_sf"/>
</dbReference>